<dbReference type="Pfam" id="PF01928">
    <property type="entry name" value="CYTH"/>
    <property type="match status" value="1"/>
</dbReference>
<protein>
    <submittedName>
        <fullName evidence="2">Class IV adenylate cyclase</fullName>
    </submittedName>
</protein>
<evidence type="ECO:0000259" key="1">
    <source>
        <dbReference type="PROSITE" id="PS51707"/>
    </source>
</evidence>
<reference evidence="2 3" key="1">
    <citation type="submission" date="2024-01" db="EMBL/GenBank/DDBJ databases">
        <title>Uliginosibacterium soil sp. nov.</title>
        <authorList>
            <person name="Lv Y."/>
        </authorList>
    </citation>
    <scope>NUCLEOTIDE SEQUENCE [LARGE SCALE GENOMIC DNA]</scope>
    <source>
        <strain evidence="2 3">H3</strain>
    </source>
</reference>
<gene>
    <name evidence="2" type="ORF">VVD49_11265</name>
</gene>
<keyword evidence="3" id="KW-1185">Reference proteome</keyword>
<dbReference type="InterPro" id="IPR008173">
    <property type="entry name" value="Adenylyl_cyclase_CyaB"/>
</dbReference>
<accession>A0ABU6K3N2</accession>
<dbReference type="InterPro" id="IPR023577">
    <property type="entry name" value="CYTH_domain"/>
</dbReference>
<dbReference type="RefSeq" id="WP_327599276.1">
    <property type="nucleotide sequence ID" value="NZ_JAYXHS010000002.1"/>
</dbReference>
<sequence length="181" mass="19940">MARNIEIKARVADPEALAMKAAAIADEGPVAIFQDDTFFACATGRLKLRDFGNGTGELIYYRRADQSGPKESFYLLSPTSSPENLRESLRLANGIAGRVIKHRTLYLVGQTRVHLDHVENLGHFMELEVVLNDAETIADGTRIAEELMTRLGIESTALIEGAYVDLLNRDRSHRQSSGVPA</sequence>
<dbReference type="Gene3D" id="2.40.320.10">
    <property type="entry name" value="Hypothetical Protein Pfu-838710-001"/>
    <property type="match status" value="1"/>
</dbReference>
<dbReference type="SUPFAM" id="SSF55154">
    <property type="entry name" value="CYTH-like phosphatases"/>
    <property type="match status" value="1"/>
</dbReference>
<dbReference type="InterPro" id="IPR033469">
    <property type="entry name" value="CYTH-like_dom_sf"/>
</dbReference>
<dbReference type="SMART" id="SM01118">
    <property type="entry name" value="CYTH"/>
    <property type="match status" value="1"/>
</dbReference>
<dbReference type="CDD" id="cd07890">
    <property type="entry name" value="CYTH-like_AC_IV-like"/>
    <property type="match status" value="1"/>
</dbReference>
<evidence type="ECO:0000313" key="3">
    <source>
        <dbReference type="Proteomes" id="UP001331561"/>
    </source>
</evidence>
<organism evidence="2 3">
    <name type="scientific">Uliginosibacterium silvisoli</name>
    <dbReference type="NCBI Taxonomy" id="3114758"/>
    <lineage>
        <taxon>Bacteria</taxon>
        <taxon>Pseudomonadati</taxon>
        <taxon>Pseudomonadota</taxon>
        <taxon>Betaproteobacteria</taxon>
        <taxon>Rhodocyclales</taxon>
        <taxon>Zoogloeaceae</taxon>
        <taxon>Uliginosibacterium</taxon>
    </lineage>
</organism>
<proteinExistence type="predicted"/>
<dbReference type="EMBL" id="JAYXHS010000002">
    <property type="protein sequence ID" value="MEC5386305.1"/>
    <property type="molecule type" value="Genomic_DNA"/>
</dbReference>
<dbReference type="PROSITE" id="PS51707">
    <property type="entry name" value="CYTH"/>
    <property type="match status" value="1"/>
</dbReference>
<comment type="caution">
    <text evidence="2">The sequence shown here is derived from an EMBL/GenBank/DDBJ whole genome shotgun (WGS) entry which is preliminary data.</text>
</comment>
<feature type="domain" description="CYTH" evidence="1">
    <location>
        <begin position="2"/>
        <end position="169"/>
    </location>
</feature>
<name>A0ABU6K3N2_9RHOO</name>
<dbReference type="PANTHER" id="PTHR21028:SF2">
    <property type="entry name" value="CYTH DOMAIN-CONTAINING PROTEIN"/>
    <property type="match status" value="1"/>
</dbReference>
<dbReference type="Proteomes" id="UP001331561">
    <property type="component" value="Unassembled WGS sequence"/>
</dbReference>
<dbReference type="PANTHER" id="PTHR21028">
    <property type="entry name" value="SI:CH211-156B7.4"/>
    <property type="match status" value="1"/>
</dbReference>
<evidence type="ECO:0000313" key="2">
    <source>
        <dbReference type="EMBL" id="MEC5386305.1"/>
    </source>
</evidence>